<proteinExistence type="predicted"/>
<dbReference type="EMBL" id="PHUF01000004">
    <property type="protein sequence ID" value="PKB14556.1"/>
    <property type="molecule type" value="Genomic_DNA"/>
</dbReference>
<dbReference type="OrthoDB" id="8443793at2"/>
<reference evidence="1 2" key="1">
    <citation type="submission" date="2017-11" db="EMBL/GenBank/DDBJ databases">
        <title>Genomic Encyclopedia of Type Strains, Phase III (KMG-III): the genomes of soil and plant-associated and newly described type strains.</title>
        <authorList>
            <person name="Whitman W."/>
        </authorList>
    </citation>
    <scope>NUCLEOTIDE SEQUENCE [LARGE SCALE GENOMIC DNA]</scope>
    <source>
        <strain evidence="1 2">CGMCC 1.12274</strain>
    </source>
</reference>
<dbReference type="RefSeq" id="WP_100867383.1">
    <property type="nucleotide sequence ID" value="NZ_PHUF01000004.1"/>
</dbReference>
<gene>
    <name evidence="1" type="ORF">B0I00_2152</name>
</gene>
<evidence type="ECO:0000313" key="2">
    <source>
        <dbReference type="Proteomes" id="UP000232587"/>
    </source>
</evidence>
<protein>
    <submittedName>
        <fullName evidence="1">Uncharacterized metal-binding protein YceD (DUF177 family)</fullName>
    </submittedName>
</protein>
<comment type="caution">
    <text evidence="1">The sequence shown here is derived from an EMBL/GenBank/DDBJ whole genome shotgun (WGS) entry which is preliminary data.</text>
</comment>
<dbReference type="InterPro" id="IPR003772">
    <property type="entry name" value="YceD"/>
</dbReference>
<dbReference type="Proteomes" id="UP000232587">
    <property type="component" value="Unassembled WGS sequence"/>
</dbReference>
<keyword evidence="2" id="KW-1185">Reference proteome</keyword>
<dbReference type="AlphaFoldDB" id="A0A2N0H6J6"/>
<sequence>MSELSRLYGRRTVPAAPQHIVAGDAERDALARRFDLVAVNSLEAIVTLTVDGPTVRANGRVKAQIVQSCAVSGEDLPVSIDEPIELRFVPAQTDVAPDSEIELEESDLDDIEMDGEQFDLGEAIAQSLGLAIDPYLTGPQADEARTRAGIASEGEDGPFAALKGLLKK</sequence>
<dbReference type="Pfam" id="PF02620">
    <property type="entry name" value="YceD"/>
    <property type="match status" value="1"/>
</dbReference>
<evidence type="ECO:0000313" key="1">
    <source>
        <dbReference type="EMBL" id="PKB14556.1"/>
    </source>
</evidence>
<organism evidence="1 2">
    <name type="scientific">Novosphingobium kunmingense</name>
    <dbReference type="NCBI Taxonomy" id="1211806"/>
    <lineage>
        <taxon>Bacteria</taxon>
        <taxon>Pseudomonadati</taxon>
        <taxon>Pseudomonadota</taxon>
        <taxon>Alphaproteobacteria</taxon>
        <taxon>Sphingomonadales</taxon>
        <taxon>Sphingomonadaceae</taxon>
        <taxon>Novosphingobium</taxon>
    </lineage>
</organism>
<name>A0A2N0H6J6_9SPHN</name>
<accession>A0A2N0H6J6</accession>